<name>A0ABX0QNH7_9BACT</name>
<dbReference type="EMBL" id="WAEL01000014">
    <property type="protein sequence ID" value="NID13707.1"/>
    <property type="molecule type" value="Genomic_DNA"/>
</dbReference>
<reference evidence="2" key="2">
    <citation type="submission" date="2023-07" db="EMBL/GenBank/DDBJ databases">
        <authorList>
            <person name="Jung D.-H."/>
        </authorList>
    </citation>
    <scope>NUCLEOTIDE SEQUENCE [LARGE SCALE GENOMIC DNA]</scope>
    <source>
        <strain evidence="2">JA-25</strain>
    </source>
</reference>
<evidence type="ECO:0000313" key="1">
    <source>
        <dbReference type="EMBL" id="NID13707.1"/>
    </source>
</evidence>
<organism evidence="1 2">
    <name type="scientific">Fibrivirga algicola</name>
    <dbReference type="NCBI Taxonomy" id="2950420"/>
    <lineage>
        <taxon>Bacteria</taxon>
        <taxon>Pseudomonadati</taxon>
        <taxon>Bacteroidota</taxon>
        <taxon>Cytophagia</taxon>
        <taxon>Cytophagales</taxon>
        <taxon>Spirosomataceae</taxon>
        <taxon>Fibrivirga</taxon>
    </lineage>
</organism>
<protein>
    <submittedName>
        <fullName evidence="1">Uncharacterized protein</fullName>
    </submittedName>
</protein>
<evidence type="ECO:0000313" key="2">
    <source>
        <dbReference type="Proteomes" id="UP000606008"/>
    </source>
</evidence>
<dbReference type="Proteomes" id="UP000606008">
    <property type="component" value="Unassembled WGS sequence"/>
</dbReference>
<accession>A0ABX0QNH7</accession>
<sequence length="152" mass="17250">MWIASTLGFFSVVKSSRDGNFMIRARRAADLQNLTQAGLVGTYLETPEADYIARLIVTPNELPRFYTMLAQTVDYHNFKGKIHDLPDQANKLGMYGNMWSAAYAYQQQVREAEAADWGEAISLDEVAEQTDGGDYQAEAYRRWKQLQAKAKE</sequence>
<dbReference type="RefSeq" id="WP_166694222.1">
    <property type="nucleotide sequence ID" value="NZ_WAEL01000014.1"/>
</dbReference>
<comment type="caution">
    <text evidence="1">The sequence shown here is derived from an EMBL/GenBank/DDBJ whole genome shotgun (WGS) entry which is preliminary data.</text>
</comment>
<gene>
    <name evidence="1" type="ORF">F7231_26295</name>
</gene>
<proteinExistence type="predicted"/>
<keyword evidence="2" id="KW-1185">Reference proteome</keyword>
<reference evidence="2" key="1">
    <citation type="submission" date="2019-09" db="EMBL/GenBank/DDBJ databases">
        <authorList>
            <person name="Jung D.-H."/>
        </authorList>
    </citation>
    <scope>NUCLEOTIDE SEQUENCE [LARGE SCALE GENOMIC DNA]</scope>
    <source>
        <strain evidence="2">JA-25</strain>
    </source>
</reference>